<feature type="region of interest" description="Disordered" evidence="1">
    <location>
        <begin position="144"/>
        <end position="167"/>
    </location>
</feature>
<gene>
    <name evidence="2" type="ORF">AB0D95_00745</name>
</gene>
<comment type="caution">
    <text evidence="2">The sequence shown here is derived from an EMBL/GenBank/DDBJ whole genome shotgun (WGS) entry which is preliminary data.</text>
</comment>
<feature type="region of interest" description="Disordered" evidence="1">
    <location>
        <begin position="1"/>
        <end position="95"/>
    </location>
</feature>
<proteinExistence type="predicted"/>
<feature type="compositionally biased region" description="Basic and acidic residues" evidence="1">
    <location>
        <begin position="153"/>
        <end position="167"/>
    </location>
</feature>
<dbReference type="EMBL" id="JBEZNA010000001">
    <property type="protein sequence ID" value="MEU9575826.1"/>
    <property type="molecule type" value="Genomic_DNA"/>
</dbReference>
<organism evidence="2 3">
    <name type="scientific">Streptomyces chilikensis</name>
    <dbReference type="NCBI Taxonomy" id="1194079"/>
    <lineage>
        <taxon>Bacteria</taxon>
        <taxon>Bacillati</taxon>
        <taxon>Actinomycetota</taxon>
        <taxon>Actinomycetes</taxon>
        <taxon>Kitasatosporales</taxon>
        <taxon>Streptomycetaceae</taxon>
        <taxon>Streptomyces</taxon>
    </lineage>
</organism>
<reference evidence="2 3" key="1">
    <citation type="submission" date="2024-06" db="EMBL/GenBank/DDBJ databases">
        <title>The Natural Products Discovery Center: Release of the First 8490 Sequenced Strains for Exploring Actinobacteria Biosynthetic Diversity.</title>
        <authorList>
            <person name="Kalkreuter E."/>
            <person name="Kautsar S.A."/>
            <person name="Yang D."/>
            <person name="Bader C.D."/>
            <person name="Teijaro C.N."/>
            <person name="Fluegel L."/>
            <person name="Davis C.M."/>
            <person name="Simpson J.R."/>
            <person name="Lauterbach L."/>
            <person name="Steele A.D."/>
            <person name="Gui C."/>
            <person name="Meng S."/>
            <person name="Li G."/>
            <person name="Viehrig K."/>
            <person name="Ye F."/>
            <person name="Su P."/>
            <person name="Kiefer A.F."/>
            <person name="Nichols A."/>
            <person name="Cepeda A.J."/>
            <person name="Yan W."/>
            <person name="Fan B."/>
            <person name="Jiang Y."/>
            <person name="Adhikari A."/>
            <person name="Zheng C.-J."/>
            <person name="Schuster L."/>
            <person name="Cowan T.M."/>
            <person name="Smanski M.J."/>
            <person name="Chevrette M.G."/>
            <person name="De Carvalho L.P.S."/>
            <person name="Shen B."/>
        </authorList>
    </citation>
    <scope>NUCLEOTIDE SEQUENCE [LARGE SCALE GENOMIC DNA]</scope>
    <source>
        <strain evidence="2 3">NPDC048117</strain>
    </source>
</reference>
<feature type="compositionally biased region" description="Basic and acidic residues" evidence="1">
    <location>
        <begin position="78"/>
        <end position="95"/>
    </location>
</feature>
<evidence type="ECO:0000256" key="1">
    <source>
        <dbReference type="SAM" id="MobiDB-lite"/>
    </source>
</evidence>
<name>A0ABV3EI08_9ACTN</name>
<keyword evidence="3" id="KW-1185">Reference proteome</keyword>
<evidence type="ECO:0000313" key="2">
    <source>
        <dbReference type="EMBL" id="MEU9575826.1"/>
    </source>
</evidence>
<accession>A0ABV3EI08</accession>
<dbReference type="Proteomes" id="UP001551584">
    <property type="component" value="Unassembled WGS sequence"/>
</dbReference>
<evidence type="ECO:0000313" key="3">
    <source>
        <dbReference type="Proteomes" id="UP001551584"/>
    </source>
</evidence>
<dbReference type="RefSeq" id="WP_166027395.1">
    <property type="nucleotide sequence ID" value="NZ_JBEZNA010000001.1"/>
</dbReference>
<sequence>MVRKHMEGDEAQKREAAREAHRAGDAPSEHSVTTGASKQRAHTTGRNSISHEERMAGVHRGKQGSRSGGRGGSAPSDRGQERTFAGRDRSEYTDRHERVFRAVTEAQETHGGEAAHLDDIARRAHLPQDETRGLLHDLSRRQGLVSQLGGGSDRPDQGPRYEVKPGM</sequence>
<feature type="compositionally biased region" description="Basic and acidic residues" evidence="1">
    <location>
        <begin position="1"/>
        <end position="28"/>
    </location>
</feature>
<feature type="compositionally biased region" description="Polar residues" evidence="1">
    <location>
        <begin position="30"/>
        <end position="48"/>
    </location>
</feature>
<protein>
    <submittedName>
        <fullName evidence="2">Uncharacterized protein</fullName>
    </submittedName>
</protein>